<evidence type="ECO:0000313" key="4">
    <source>
        <dbReference type="Proteomes" id="UP001465976"/>
    </source>
</evidence>
<evidence type="ECO:0000256" key="1">
    <source>
        <dbReference type="ARBA" id="ARBA00010790"/>
    </source>
</evidence>
<feature type="signal peptide" evidence="2">
    <location>
        <begin position="1"/>
        <end position="18"/>
    </location>
</feature>
<feature type="chain" id="PRO_5045280456" description="Glucose-methanol-choline oxidoreductase N-terminal domain-containing protein" evidence="2">
    <location>
        <begin position="19"/>
        <end position="116"/>
    </location>
</feature>
<comment type="caution">
    <text evidence="3">The sequence shown here is derived from an EMBL/GenBank/DDBJ whole genome shotgun (WGS) entry which is preliminary data.</text>
</comment>
<accession>A0ABR3FE62</accession>
<gene>
    <name evidence="3" type="ORF">V5O48_008338</name>
</gene>
<proteinExistence type="inferred from homology"/>
<evidence type="ECO:0000256" key="2">
    <source>
        <dbReference type="SAM" id="SignalP"/>
    </source>
</evidence>
<keyword evidence="2" id="KW-0732">Signal</keyword>
<dbReference type="EMBL" id="JBAHYK010000483">
    <property type="protein sequence ID" value="KAL0573608.1"/>
    <property type="molecule type" value="Genomic_DNA"/>
</dbReference>
<dbReference type="PANTHER" id="PTHR11552">
    <property type="entry name" value="GLUCOSE-METHANOL-CHOLINE GMC OXIDOREDUCTASE"/>
    <property type="match status" value="1"/>
</dbReference>
<evidence type="ECO:0008006" key="5">
    <source>
        <dbReference type="Google" id="ProtNLM"/>
    </source>
</evidence>
<dbReference type="SUPFAM" id="SSF51905">
    <property type="entry name" value="FAD/NAD(P)-binding domain"/>
    <property type="match status" value="1"/>
</dbReference>
<comment type="similarity">
    <text evidence="1">Belongs to the GMC oxidoreductase family.</text>
</comment>
<sequence>MVLLASAVLLALVSSSYGAIYKKFNELPTRQFDFVVVGGGTAGNVVANRLTENPKFSVLVLEAGGSHEDLLVPQVPALAPKLSGTSLDWNLTAKVGPGNRTIHYKRGFVLGGSSTI</sequence>
<evidence type="ECO:0000313" key="3">
    <source>
        <dbReference type="EMBL" id="KAL0573608.1"/>
    </source>
</evidence>
<dbReference type="InterPro" id="IPR012132">
    <property type="entry name" value="GMC_OxRdtase"/>
</dbReference>
<reference evidence="3 4" key="1">
    <citation type="submission" date="2024-02" db="EMBL/GenBank/DDBJ databases">
        <title>A draft genome for the cacao thread blight pathogen Marasmius crinis-equi.</title>
        <authorList>
            <person name="Cohen S.P."/>
            <person name="Baruah I.K."/>
            <person name="Amoako-Attah I."/>
            <person name="Bukari Y."/>
            <person name="Meinhardt L.W."/>
            <person name="Bailey B.A."/>
        </authorList>
    </citation>
    <scope>NUCLEOTIDE SEQUENCE [LARGE SCALE GENOMIC DNA]</scope>
    <source>
        <strain evidence="3 4">GH-76</strain>
    </source>
</reference>
<dbReference type="Proteomes" id="UP001465976">
    <property type="component" value="Unassembled WGS sequence"/>
</dbReference>
<organism evidence="3 4">
    <name type="scientific">Marasmius crinis-equi</name>
    <dbReference type="NCBI Taxonomy" id="585013"/>
    <lineage>
        <taxon>Eukaryota</taxon>
        <taxon>Fungi</taxon>
        <taxon>Dikarya</taxon>
        <taxon>Basidiomycota</taxon>
        <taxon>Agaricomycotina</taxon>
        <taxon>Agaricomycetes</taxon>
        <taxon>Agaricomycetidae</taxon>
        <taxon>Agaricales</taxon>
        <taxon>Marasmiineae</taxon>
        <taxon>Marasmiaceae</taxon>
        <taxon>Marasmius</taxon>
    </lineage>
</organism>
<feature type="non-terminal residue" evidence="3">
    <location>
        <position position="116"/>
    </location>
</feature>
<name>A0ABR3FE62_9AGAR</name>
<dbReference type="PANTHER" id="PTHR11552:SF147">
    <property type="entry name" value="CHOLINE DEHYDROGENASE, MITOCHONDRIAL"/>
    <property type="match status" value="1"/>
</dbReference>
<keyword evidence="4" id="KW-1185">Reference proteome</keyword>
<protein>
    <recommendedName>
        <fullName evidence="5">Glucose-methanol-choline oxidoreductase N-terminal domain-containing protein</fullName>
    </recommendedName>
</protein>
<dbReference type="Gene3D" id="3.50.50.60">
    <property type="entry name" value="FAD/NAD(P)-binding domain"/>
    <property type="match status" value="1"/>
</dbReference>
<dbReference type="Gene3D" id="3.30.560.10">
    <property type="entry name" value="Glucose Oxidase, domain 3"/>
    <property type="match status" value="1"/>
</dbReference>
<dbReference type="InterPro" id="IPR036188">
    <property type="entry name" value="FAD/NAD-bd_sf"/>
</dbReference>